<proteinExistence type="predicted"/>
<protein>
    <submittedName>
        <fullName evidence="1">PKD domain-containing protein</fullName>
    </submittedName>
</protein>
<dbReference type="Proteomes" id="UP000595095">
    <property type="component" value="Chromosome"/>
</dbReference>
<sequence>MKWLLIGFTVLLTACGGEQRAEAPASAPAESPTATPLTLTLHGALTVPGHDSVALAIMPSPGHQLDTVTWLFEDDDIEVLAPTSGTIGFDAPAAGTYPFTVTATDTSGNTQTLRRQLTVTAEPAGPVQLRLSHQAVESGRVSLKVTVSNPDTIEQIDWQVINGPTVSFTRAGEPEALADTVYFQAPAVTTDTLIEIEVSVQRSSGEVHKDNAYVMVTDTPAAVQGFFANNDIYPTDLMQAYRDGPYSQALERCVYTSELARSCRFSTLPLIGQLQQDTPDIETILQRTLVSHRWMGVAFEQFLLTSAASADIRRLLRAATAVVIAYDIRPSFYWSATGAIYLDANQLWQTPAQRDTLDRAPDYRTSFGDTLQYRSSWRYVANNELYYPQAGLPETKRLSRTQSQVNAALTWLLFHELAHANDFFPPSSWARLSASDSPLSYANNHAPVSVRFSQDFELASDTLSELAQVSYGGATATTTQQALTVADIAGEFAADSAVSMYSYFTVQEDFATLFERFMMLHRLQVEADIGLFDSDAFADETLTISWAQRNRINASHIQARAGYVVHQLLPELATAEAQNAMPAPQLFSPGTDWFTTFSPGQTTSVSNTPNKPVATKTGKIITHGHFEQRLPLPELH</sequence>
<dbReference type="RefSeq" id="WP_195811954.1">
    <property type="nucleotide sequence ID" value="NZ_CP064795.1"/>
</dbReference>
<evidence type="ECO:0000313" key="1">
    <source>
        <dbReference type="EMBL" id="QPG06881.1"/>
    </source>
</evidence>
<gene>
    <name evidence="1" type="ORF">IT774_07140</name>
</gene>
<organism evidence="1 2">
    <name type="scientific">Salinimonas marina</name>
    <dbReference type="NCBI Taxonomy" id="2785918"/>
    <lineage>
        <taxon>Bacteria</taxon>
        <taxon>Pseudomonadati</taxon>
        <taxon>Pseudomonadota</taxon>
        <taxon>Gammaproteobacteria</taxon>
        <taxon>Alteromonadales</taxon>
        <taxon>Alteromonadaceae</taxon>
        <taxon>Alteromonas/Salinimonas group</taxon>
        <taxon>Salinimonas</taxon>
    </lineage>
</organism>
<keyword evidence="2" id="KW-1185">Reference proteome</keyword>
<dbReference type="KEGG" id="smaa:IT774_07140"/>
<dbReference type="AlphaFoldDB" id="A0A7S9DZN1"/>
<dbReference type="PROSITE" id="PS51257">
    <property type="entry name" value="PROKAR_LIPOPROTEIN"/>
    <property type="match status" value="1"/>
</dbReference>
<dbReference type="EMBL" id="CP064795">
    <property type="protein sequence ID" value="QPG06881.1"/>
    <property type="molecule type" value="Genomic_DNA"/>
</dbReference>
<name>A0A7S9DZN1_9ALTE</name>
<dbReference type="InterPro" id="IPR013783">
    <property type="entry name" value="Ig-like_fold"/>
</dbReference>
<dbReference type="SUPFAM" id="SSF49299">
    <property type="entry name" value="PKD domain"/>
    <property type="match status" value="1"/>
</dbReference>
<dbReference type="Gene3D" id="2.60.40.10">
    <property type="entry name" value="Immunoglobulins"/>
    <property type="match status" value="1"/>
</dbReference>
<reference evidence="1 2" key="1">
    <citation type="submission" date="2020-11" db="EMBL/GenBank/DDBJ databases">
        <title>Complete genome sequence for Salinimonas sp. strain G2-b.</title>
        <authorList>
            <person name="Park S.-J."/>
        </authorList>
    </citation>
    <scope>NUCLEOTIDE SEQUENCE [LARGE SCALE GENOMIC DNA]</scope>
    <source>
        <strain evidence="1 2">G2-b</strain>
    </source>
</reference>
<dbReference type="CDD" id="cd00146">
    <property type="entry name" value="PKD"/>
    <property type="match status" value="1"/>
</dbReference>
<evidence type="ECO:0000313" key="2">
    <source>
        <dbReference type="Proteomes" id="UP000595095"/>
    </source>
</evidence>
<dbReference type="InterPro" id="IPR035986">
    <property type="entry name" value="PKD_dom_sf"/>
</dbReference>
<accession>A0A7S9DZN1</accession>